<feature type="region of interest" description="Disordered" evidence="1">
    <location>
        <begin position="88"/>
        <end position="144"/>
    </location>
</feature>
<feature type="compositionally biased region" description="Basic and acidic residues" evidence="1">
    <location>
        <begin position="12"/>
        <end position="21"/>
    </location>
</feature>
<feature type="compositionally biased region" description="Acidic residues" evidence="1">
    <location>
        <begin position="107"/>
        <end position="117"/>
    </location>
</feature>
<proteinExistence type="predicted"/>
<dbReference type="OrthoDB" id="5563016at2759"/>
<dbReference type="PANTHER" id="PTHR12751">
    <property type="entry name" value="PHOSPHATASE AND ACTIN REGULATOR PHACTR"/>
    <property type="match status" value="1"/>
</dbReference>
<evidence type="ECO:0000256" key="1">
    <source>
        <dbReference type="SAM" id="MobiDB-lite"/>
    </source>
</evidence>
<evidence type="ECO:0000313" key="3">
    <source>
        <dbReference type="Proteomes" id="UP001140094"/>
    </source>
</evidence>
<feature type="region of interest" description="Disordered" evidence="1">
    <location>
        <begin position="1"/>
        <end position="21"/>
    </location>
</feature>
<comment type="caution">
    <text evidence="2">The sequence shown here is derived from an EMBL/GenBank/DDBJ whole genome shotgun (WGS) entry which is preliminary data.</text>
</comment>
<organism evidence="2 3">
    <name type="scientific">Coemansia guatemalensis</name>
    <dbReference type="NCBI Taxonomy" id="2761395"/>
    <lineage>
        <taxon>Eukaryota</taxon>
        <taxon>Fungi</taxon>
        <taxon>Fungi incertae sedis</taxon>
        <taxon>Zoopagomycota</taxon>
        <taxon>Kickxellomycotina</taxon>
        <taxon>Kickxellomycetes</taxon>
        <taxon>Kickxellales</taxon>
        <taxon>Kickxellaceae</taxon>
        <taxon>Coemansia</taxon>
    </lineage>
</organism>
<feature type="region of interest" description="Disordered" evidence="1">
    <location>
        <begin position="383"/>
        <end position="405"/>
    </location>
</feature>
<gene>
    <name evidence="2" type="ORF">H4R20_002801</name>
</gene>
<keyword evidence="3" id="KW-1185">Reference proteome</keyword>
<dbReference type="GO" id="GO:0003779">
    <property type="term" value="F:actin binding"/>
    <property type="evidence" value="ECO:0007669"/>
    <property type="project" value="TreeGrafter"/>
</dbReference>
<accession>A0A9W8HUH7</accession>
<protein>
    <submittedName>
        <fullName evidence="2">Uncharacterized protein</fullName>
    </submittedName>
</protein>
<dbReference type="GO" id="GO:0030036">
    <property type="term" value="P:actin cytoskeleton organization"/>
    <property type="evidence" value="ECO:0007669"/>
    <property type="project" value="TreeGrafter"/>
</dbReference>
<dbReference type="PANTHER" id="PTHR12751:SF18">
    <property type="entry name" value="PHOSPHATASE AND ACTIN REGULATOR 1"/>
    <property type="match status" value="1"/>
</dbReference>
<feature type="compositionally biased region" description="Basic and acidic residues" evidence="1">
    <location>
        <begin position="387"/>
        <end position="399"/>
    </location>
</feature>
<dbReference type="Proteomes" id="UP001140094">
    <property type="component" value="Unassembled WGS sequence"/>
</dbReference>
<name>A0A9W8HUH7_9FUNG</name>
<dbReference type="AlphaFoldDB" id="A0A9W8HUH7"/>
<reference evidence="2" key="1">
    <citation type="submission" date="2022-07" db="EMBL/GenBank/DDBJ databases">
        <title>Phylogenomic reconstructions and comparative analyses of Kickxellomycotina fungi.</title>
        <authorList>
            <person name="Reynolds N.K."/>
            <person name="Stajich J.E."/>
            <person name="Barry K."/>
            <person name="Grigoriev I.V."/>
            <person name="Crous P."/>
            <person name="Smith M.E."/>
        </authorList>
    </citation>
    <scope>NUCLEOTIDE SEQUENCE</scope>
    <source>
        <strain evidence="2">NRRL 1565</strain>
    </source>
</reference>
<sequence length="542" mass="59105">MDPNTTASISDHACDTNERIVPETKADTWQTSQDLYSEKIEAGDNADKQRQLVQSASLEEFPLMPRVSSRRRAVNSLLLHVAELSEDTVNASSDERNPDNSLHEFPDEGADSEECIDASDVAPTDARPFSIITPPDSPDKSNVATANTSMDTAVSTSTAADSNAVPVKRSGEGFHDEVTATETAALVQTDTATHISDTAENYDVSEPTMPEDSVCVLETTDYDNQNVSMDSHTISAVDSQSVPQSASPPVPPPLKLCKPHASYKVPSYDYAGQLTDSTCGESCVISDASDTIDSDIPSLPDLACPQRGLANQHIRQSLLFGNSCIPSAPTRPMEVGNVLIPPQLNSQNGIIGRDGIQMRSTNTDNIPLANIAMLLPTPECFQQTTSHAEETDTSPERSQHMVVPSKTRKLATALVKAAQLDGIRSIHRKIRPTGQHVSGSGRRSRGSSKASECSTCSIQCVASEPKPPLPPLRKRSSKKEFRFNELVAVYETWNREEYDRRGMPSAKLDPELIEKIKHELNEYKAYEMCVHEGARKNTHFIC</sequence>
<feature type="region of interest" description="Disordered" evidence="1">
    <location>
        <begin position="428"/>
        <end position="450"/>
    </location>
</feature>
<dbReference type="EMBL" id="JANBUO010000496">
    <property type="protein sequence ID" value="KAJ2803663.1"/>
    <property type="molecule type" value="Genomic_DNA"/>
</dbReference>
<feature type="compositionally biased region" description="Basic and acidic residues" evidence="1">
    <location>
        <begin position="93"/>
        <end position="106"/>
    </location>
</feature>
<evidence type="ECO:0000313" key="2">
    <source>
        <dbReference type="EMBL" id="KAJ2803663.1"/>
    </source>
</evidence>